<comment type="caution">
    <text evidence="2">The sequence shown here is derived from an EMBL/GenBank/DDBJ whole genome shotgun (WGS) entry which is preliminary data.</text>
</comment>
<reference evidence="3" key="1">
    <citation type="submission" date="2017-09" db="EMBL/GenBank/DDBJ databases">
        <title>Depth-based differentiation of microbial function through sediment-hosted aquifers and enrichment of novel symbionts in the deep terrestrial subsurface.</title>
        <authorList>
            <person name="Probst A.J."/>
            <person name="Ladd B."/>
            <person name="Jarett J.K."/>
            <person name="Geller-Mcgrath D.E."/>
            <person name="Sieber C.M.K."/>
            <person name="Emerson J.B."/>
            <person name="Anantharaman K."/>
            <person name="Thomas B.C."/>
            <person name="Malmstrom R."/>
            <person name="Stieglmeier M."/>
            <person name="Klingl A."/>
            <person name="Woyke T."/>
            <person name="Ryan C.M."/>
            <person name="Banfield J.F."/>
        </authorList>
    </citation>
    <scope>NUCLEOTIDE SEQUENCE [LARGE SCALE GENOMIC DNA]</scope>
</reference>
<evidence type="ECO:0000313" key="3">
    <source>
        <dbReference type="Proteomes" id="UP000229753"/>
    </source>
</evidence>
<proteinExistence type="predicted"/>
<accession>A0A2M7TKK3</accession>
<evidence type="ECO:0000313" key="2">
    <source>
        <dbReference type="EMBL" id="PIZ47418.1"/>
    </source>
</evidence>
<organism evidence="2 3">
    <name type="scientific">Candidatus Woesebacteria bacterium CG_4_10_14_0_2_um_filter_39_14</name>
    <dbReference type="NCBI Taxonomy" id="1975054"/>
    <lineage>
        <taxon>Bacteria</taxon>
        <taxon>Candidatus Woeseibacteriota</taxon>
    </lineage>
</organism>
<gene>
    <name evidence="2" type="ORF">COY29_05230</name>
</gene>
<name>A0A2M7TKK3_9BACT</name>
<keyword evidence="1" id="KW-1133">Transmembrane helix</keyword>
<protein>
    <submittedName>
        <fullName evidence="2">Uncharacterized protein</fullName>
    </submittedName>
</protein>
<dbReference type="Proteomes" id="UP000229753">
    <property type="component" value="Unassembled WGS sequence"/>
</dbReference>
<dbReference type="EMBL" id="PFNO01000175">
    <property type="protein sequence ID" value="PIZ47418.1"/>
    <property type="molecule type" value="Genomic_DNA"/>
</dbReference>
<sequence length="95" mass="10519">MKKAKVPNIVVVMILTVITISFWIVFGVVRIFTTEPTPSIPPEILNPLNANYDKTVVDKIEKRIYFDKEQVFETVPIASPTASPETGTGSGELNI</sequence>
<keyword evidence="1" id="KW-0812">Transmembrane</keyword>
<dbReference type="AlphaFoldDB" id="A0A2M7TKK3"/>
<feature type="transmembrane region" description="Helical" evidence="1">
    <location>
        <begin position="9"/>
        <end position="32"/>
    </location>
</feature>
<keyword evidence="1" id="KW-0472">Membrane</keyword>
<evidence type="ECO:0000256" key="1">
    <source>
        <dbReference type="SAM" id="Phobius"/>
    </source>
</evidence>